<evidence type="ECO:0000313" key="2">
    <source>
        <dbReference type="Proteomes" id="UP000509568"/>
    </source>
</evidence>
<proteinExistence type="predicted"/>
<evidence type="ECO:0000313" key="1">
    <source>
        <dbReference type="EMBL" id="QKZ07775.1"/>
    </source>
</evidence>
<dbReference type="RefSeq" id="WP_176572471.1">
    <property type="nucleotide sequence ID" value="NZ_CP056030.1"/>
</dbReference>
<accession>A0A7D5DD05</accession>
<gene>
    <name evidence="1" type="ORF">HWQ56_22875</name>
</gene>
<name>A0A7D5DD05_9PSED</name>
<organism evidence="1 2">
    <name type="scientific">Pseudomonas eucalypticola</name>
    <dbReference type="NCBI Taxonomy" id="2599595"/>
    <lineage>
        <taxon>Bacteria</taxon>
        <taxon>Pseudomonadati</taxon>
        <taxon>Pseudomonadota</taxon>
        <taxon>Gammaproteobacteria</taxon>
        <taxon>Pseudomonadales</taxon>
        <taxon>Pseudomonadaceae</taxon>
        <taxon>Pseudomonas</taxon>
    </lineage>
</organism>
<evidence type="ECO:0008006" key="3">
    <source>
        <dbReference type="Google" id="ProtNLM"/>
    </source>
</evidence>
<dbReference type="NCBIfam" id="TIGR02001">
    <property type="entry name" value="gcw_chp"/>
    <property type="match status" value="1"/>
</dbReference>
<dbReference type="InterPro" id="IPR010239">
    <property type="entry name" value="CHP02001"/>
</dbReference>
<keyword evidence="2" id="KW-1185">Reference proteome</keyword>
<reference evidence="1 2" key="1">
    <citation type="submission" date="2020-06" db="EMBL/GenBank/DDBJ databases">
        <title>Pseudomonas eucalypticola sp. nov., an endophyte of Eucalyptus dunnii leaves with biocontrol ability of eucalyptus leaf blight.</title>
        <authorList>
            <person name="Liu Y."/>
            <person name="Song Z."/>
            <person name="Zeng H."/>
            <person name="Lu M."/>
            <person name="Wang X."/>
            <person name="Lian X."/>
            <person name="Zhang Q."/>
        </authorList>
    </citation>
    <scope>NUCLEOTIDE SEQUENCE [LARGE SCALE GENOMIC DNA]</scope>
    <source>
        <strain evidence="1 2">NP-1</strain>
    </source>
</reference>
<dbReference type="KEGG" id="pez:HWQ56_22875"/>
<dbReference type="Proteomes" id="UP000509568">
    <property type="component" value="Chromosome"/>
</dbReference>
<dbReference type="EMBL" id="CP056030">
    <property type="protein sequence ID" value="QKZ07775.1"/>
    <property type="molecule type" value="Genomic_DNA"/>
</dbReference>
<protein>
    <recommendedName>
        <fullName evidence="3">Lipoprotein</fullName>
    </recommendedName>
</protein>
<dbReference type="Pfam" id="PF09694">
    <property type="entry name" value="Gcw_chp"/>
    <property type="match status" value="1"/>
</dbReference>
<sequence length="239" mass="26027">MLKPSLFMIATLMASDNVSAQLLQRDLADYNLQFGTSPARSMAQGLVKPASTESVHGGVDLSSDSGWYFGQWAPSMGLTASTNLEIDTYTGFKRSLTGNLGYEVGVIHYTFPDLATNDSHEVYAGLTLLGNRFGAAFSDDPGRRDSTLFADFGTVPMLDFGVRMKVGSHQLDTPYTIGDDTEVRGFSDWSVQLSRAFMGVDLNFIYSDSSLRGPECVAYSGQNSWCDSTVVIQAQRALF</sequence>
<dbReference type="AlphaFoldDB" id="A0A7D5DD05"/>